<evidence type="ECO:0000313" key="1">
    <source>
        <dbReference type="EMBL" id="CAA2961744.1"/>
    </source>
</evidence>
<evidence type="ECO:0000313" key="2">
    <source>
        <dbReference type="Proteomes" id="UP000594638"/>
    </source>
</evidence>
<dbReference type="AlphaFoldDB" id="A0A8S0QAC3"/>
<comment type="caution">
    <text evidence="1">The sequence shown here is derived from an EMBL/GenBank/DDBJ whole genome shotgun (WGS) entry which is preliminary data.</text>
</comment>
<dbReference type="EMBL" id="CACTIH010000606">
    <property type="protein sequence ID" value="CAA2961744.1"/>
    <property type="molecule type" value="Genomic_DNA"/>
</dbReference>
<dbReference type="Proteomes" id="UP000594638">
    <property type="component" value="Unassembled WGS sequence"/>
</dbReference>
<organism evidence="1 2">
    <name type="scientific">Olea europaea subsp. europaea</name>
    <dbReference type="NCBI Taxonomy" id="158383"/>
    <lineage>
        <taxon>Eukaryota</taxon>
        <taxon>Viridiplantae</taxon>
        <taxon>Streptophyta</taxon>
        <taxon>Embryophyta</taxon>
        <taxon>Tracheophyta</taxon>
        <taxon>Spermatophyta</taxon>
        <taxon>Magnoliopsida</taxon>
        <taxon>eudicotyledons</taxon>
        <taxon>Gunneridae</taxon>
        <taxon>Pentapetalae</taxon>
        <taxon>asterids</taxon>
        <taxon>lamiids</taxon>
        <taxon>Lamiales</taxon>
        <taxon>Oleaceae</taxon>
        <taxon>Oleeae</taxon>
        <taxon>Olea</taxon>
    </lineage>
</organism>
<sequence>MKWIHWTSLNNAKSNVRAWLRKDTQINGARSCYSYARKSREDKEEARIGMK</sequence>
<protein>
    <submittedName>
        <fullName evidence="1">Uncharacterized protein</fullName>
    </submittedName>
</protein>
<accession>A0A8S0QAC3</accession>
<reference evidence="1 2" key="1">
    <citation type="submission" date="2019-12" db="EMBL/GenBank/DDBJ databases">
        <authorList>
            <person name="Alioto T."/>
            <person name="Alioto T."/>
            <person name="Gomez Garrido J."/>
        </authorList>
    </citation>
    <scope>NUCLEOTIDE SEQUENCE [LARGE SCALE GENOMIC DNA]</scope>
</reference>
<keyword evidence="2" id="KW-1185">Reference proteome</keyword>
<gene>
    <name evidence="1" type="ORF">OLEA9_A059466</name>
</gene>
<dbReference type="Gramene" id="OE9A059466T1">
    <property type="protein sequence ID" value="OE9A059466C1"/>
    <property type="gene ID" value="OE9A059466"/>
</dbReference>
<proteinExistence type="predicted"/>
<name>A0A8S0QAC3_OLEEU</name>
<feature type="non-terminal residue" evidence="1">
    <location>
        <position position="51"/>
    </location>
</feature>